<protein>
    <submittedName>
        <fullName evidence="1">Uncharacterized protein</fullName>
    </submittedName>
</protein>
<accession>A0ACB8BXL1</accession>
<name>A0ACB8BXL1_9AGAM</name>
<reference evidence="1" key="1">
    <citation type="journal article" date="2021" name="New Phytol.">
        <title>Evolutionary innovations through gain and loss of genes in the ectomycorrhizal Boletales.</title>
        <authorList>
            <person name="Wu G."/>
            <person name="Miyauchi S."/>
            <person name="Morin E."/>
            <person name="Kuo A."/>
            <person name="Drula E."/>
            <person name="Varga T."/>
            <person name="Kohler A."/>
            <person name="Feng B."/>
            <person name="Cao Y."/>
            <person name="Lipzen A."/>
            <person name="Daum C."/>
            <person name="Hundley H."/>
            <person name="Pangilinan J."/>
            <person name="Johnson J."/>
            <person name="Barry K."/>
            <person name="LaButti K."/>
            <person name="Ng V."/>
            <person name="Ahrendt S."/>
            <person name="Min B."/>
            <person name="Choi I.G."/>
            <person name="Park H."/>
            <person name="Plett J.M."/>
            <person name="Magnuson J."/>
            <person name="Spatafora J.W."/>
            <person name="Nagy L.G."/>
            <person name="Henrissat B."/>
            <person name="Grigoriev I.V."/>
            <person name="Yang Z.L."/>
            <person name="Xu J."/>
            <person name="Martin F.M."/>
        </authorList>
    </citation>
    <scope>NUCLEOTIDE SEQUENCE</scope>
    <source>
        <strain evidence="1">KUC20120723A-06</strain>
    </source>
</reference>
<sequence>RYCSKKCQTADWRNHKRLCVVLDDQLLALQATMFNPAALMAPLPDGLTLAGLDERLEKWVKFHTPAMLEASVHALDLGAGFKRGATHLVRSHLTIRTDHGNSSAKFFRIKDVEVLSINDAMRLPPPWGASIDELRRMRESSEESGRGSVIMMAIDCPPLATQYVPFCSMRPCNTSGPYCADWRTVLIDLVESGRRPRSVPPVHKTDKCSCC</sequence>
<dbReference type="Proteomes" id="UP000790709">
    <property type="component" value="Unassembled WGS sequence"/>
</dbReference>
<feature type="non-terminal residue" evidence="1">
    <location>
        <position position="1"/>
    </location>
</feature>
<proteinExistence type="predicted"/>
<evidence type="ECO:0000313" key="2">
    <source>
        <dbReference type="Proteomes" id="UP000790709"/>
    </source>
</evidence>
<organism evidence="1 2">
    <name type="scientific">Leucogyrophana mollusca</name>
    <dbReference type="NCBI Taxonomy" id="85980"/>
    <lineage>
        <taxon>Eukaryota</taxon>
        <taxon>Fungi</taxon>
        <taxon>Dikarya</taxon>
        <taxon>Basidiomycota</taxon>
        <taxon>Agaricomycotina</taxon>
        <taxon>Agaricomycetes</taxon>
        <taxon>Agaricomycetidae</taxon>
        <taxon>Boletales</taxon>
        <taxon>Boletales incertae sedis</taxon>
        <taxon>Leucogyrophana</taxon>
    </lineage>
</organism>
<evidence type="ECO:0000313" key="1">
    <source>
        <dbReference type="EMBL" id="KAH7929988.1"/>
    </source>
</evidence>
<dbReference type="EMBL" id="MU266336">
    <property type="protein sequence ID" value="KAH7929988.1"/>
    <property type="molecule type" value="Genomic_DNA"/>
</dbReference>
<comment type="caution">
    <text evidence="1">The sequence shown here is derived from an EMBL/GenBank/DDBJ whole genome shotgun (WGS) entry which is preliminary data.</text>
</comment>
<gene>
    <name evidence="1" type="ORF">BV22DRAFT_1001749</name>
</gene>
<keyword evidence="2" id="KW-1185">Reference proteome</keyword>